<reference evidence="3" key="1">
    <citation type="submission" date="2017-09" db="EMBL/GenBank/DDBJ databases">
        <authorList>
            <person name="Feng G."/>
            <person name="Zhu H."/>
        </authorList>
    </citation>
    <scope>NUCLEOTIDE SEQUENCE [LARGE SCALE GENOMIC DNA]</scope>
    <source>
        <strain evidence="3">1PNM-20</strain>
    </source>
</reference>
<proteinExistence type="predicted"/>
<keyword evidence="1" id="KW-1133">Transmembrane helix</keyword>
<evidence type="ECO:0000256" key="1">
    <source>
        <dbReference type="SAM" id="Phobius"/>
    </source>
</evidence>
<accession>A0A2A2SIW6</accession>
<feature type="transmembrane region" description="Helical" evidence="1">
    <location>
        <begin position="44"/>
        <end position="62"/>
    </location>
</feature>
<dbReference type="OrthoDB" id="9790409at2"/>
<name>A0A2A2SIW6_9SPHN</name>
<dbReference type="Pfam" id="PF20398">
    <property type="entry name" value="DUF6691"/>
    <property type="match status" value="1"/>
</dbReference>
<feature type="transmembrane region" description="Helical" evidence="1">
    <location>
        <begin position="82"/>
        <end position="102"/>
    </location>
</feature>
<comment type="caution">
    <text evidence="2">The sequence shown here is derived from an EMBL/GenBank/DDBJ whole genome shotgun (WGS) entry which is preliminary data.</text>
</comment>
<dbReference type="InterPro" id="IPR046513">
    <property type="entry name" value="DUF6691"/>
</dbReference>
<organism evidence="2 3">
    <name type="scientific">Sphingomonas lenta</name>
    <dbReference type="NCBI Taxonomy" id="1141887"/>
    <lineage>
        <taxon>Bacteria</taxon>
        <taxon>Pseudomonadati</taxon>
        <taxon>Pseudomonadota</taxon>
        <taxon>Alphaproteobacteria</taxon>
        <taxon>Sphingomonadales</taxon>
        <taxon>Sphingomonadaceae</taxon>
        <taxon>Sphingomonas</taxon>
    </lineage>
</organism>
<dbReference type="RefSeq" id="WP_095997667.1">
    <property type="nucleotide sequence ID" value="NZ_NSLI01000002.1"/>
</dbReference>
<evidence type="ECO:0008006" key="4">
    <source>
        <dbReference type="Google" id="ProtNLM"/>
    </source>
</evidence>
<sequence>MNRQTLVSLASGTLFGAGLAISGMIDPARVRAFLDVGGAWDPTLAFVMGGAILPMIVAWAIVRRRARPIVATEFHLPATRPIDGRLIAGAALFGIGWGLAGLCPGPAIASLGVAPIPALIFCAGMVLGFALFRLVPAPSSTRKGTRDGLQAAR</sequence>
<keyword evidence="1" id="KW-0472">Membrane</keyword>
<dbReference type="EMBL" id="NSLI01000002">
    <property type="protein sequence ID" value="PAX09169.1"/>
    <property type="molecule type" value="Genomic_DNA"/>
</dbReference>
<feature type="transmembrane region" description="Helical" evidence="1">
    <location>
        <begin position="108"/>
        <end position="132"/>
    </location>
</feature>
<dbReference type="Proteomes" id="UP000218151">
    <property type="component" value="Unassembled WGS sequence"/>
</dbReference>
<gene>
    <name evidence="2" type="ORF">CKY28_06325</name>
</gene>
<dbReference type="AlphaFoldDB" id="A0A2A2SIW6"/>
<protein>
    <recommendedName>
        <fullName evidence="4">Transporter</fullName>
    </recommendedName>
</protein>
<evidence type="ECO:0000313" key="2">
    <source>
        <dbReference type="EMBL" id="PAX09169.1"/>
    </source>
</evidence>
<keyword evidence="3" id="KW-1185">Reference proteome</keyword>
<evidence type="ECO:0000313" key="3">
    <source>
        <dbReference type="Proteomes" id="UP000218151"/>
    </source>
</evidence>
<keyword evidence="1" id="KW-0812">Transmembrane</keyword>